<organism evidence="1">
    <name type="scientific">freshwater metagenome</name>
    <dbReference type="NCBI Taxonomy" id="449393"/>
    <lineage>
        <taxon>unclassified sequences</taxon>
        <taxon>metagenomes</taxon>
        <taxon>ecological metagenomes</taxon>
    </lineage>
</organism>
<proteinExistence type="predicted"/>
<name>A0A6J7KK46_9ZZZZ</name>
<sequence>MREFVGAIGEKQLREAVVAGAHCEARVAVIRLNDREDLALLRGVPRRFQRDVDGLATARAVDDLGQRGRGRGDQRLGQCGASEGRKVVVTDVKVLHCQRDGLHDLRVAVPETVGAPVEVHVDQALSRHVVEEVLLAPVDDQRHPGVTPELGLARVPVLLGLFEHLFLRAEGKRAVVEGRRVTAASRHRDLLGERADLRHHTEW</sequence>
<protein>
    <submittedName>
        <fullName evidence="1">Unannotated protein</fullName>
    </submittedName>
</protein>
<reference evidence="1" key="1">
    <citation type="submission" date="2020-05" db="EMBL/GenBank/DDBJ databases">
        <authorList>
            <person name="Chiriac C."/>
            <person name="Salcher M."/>
            <person name="Ghai R."/>
            <person name="Kavagutti S V."/>
        </authorList>
    </citation>
    <scope>NUCLEOTIDE SEQUENCE</scope>
</reference>
<dbReference type="AlphaFoldDB" id="A0A6J7KK46"/>
<gene>
    <name evidence="1" type="ORF">UFOPK3773_01677</name>
</gene>
<accession>A0A6J7KK46</accession>
<dbReference type="EMBL" id="CAFBNF010000218">
    <property type="protein sequence ID" value="CAB4955795.1"/>
    <property type="molecule type" value="Genomic_DNA"/>
</dbReference>
<evidence type="ECO:0000313" key="1">
    <source>
        <dbReference type="EMBL" id="CAB4955795.1"/>
    </source>
</evidence>